<gene>
    <name evidence="1" type="ORF">Desaf_2606</name>
</gene>
<dbReference type="EMBL" id="CP003221">
    <property type="protein sequence ID" value="EGJ50925.1"/>
    <property type="molecule type" value="Genomic_DNA"/>
</dbReference>
<dbReference type="eggNOG" id="COG2849">
    <property type="taxonomic scope" value="Bacteria"/>
</dbReference>
<reference evidence="1 2" key="1">
    <citation type="journal article" date="2011" name="J. Bacteriol.">
        <title>Genome sequence of the mercury-methylating and pleomorphic Desulfovibrio africanus Strain Walvis Bay.</title>
        <authorList>
            <person name="Brown S.D."/>
            <person name="Wall J.D."/>
            <person name="Kucken A.M."/>
            <person name="Gilmour C.C."/>
            <person name="Podar M."/>
            <person name="Brandt C.C."/>
            <person name="Teshima H."/>
            <person name="Detter J.C."/>
            <person name="Han C.S."/>
            <person name="Land M.L."/>
            <person name="Lucas S."/>
            <person name="Han J."/>
            <person name="Pennacchio L."/>
            <person name="Nolan M."/>
            <person name="Pitluck S."/>
            <person name="Woyke T."/>
            <person name="Goodwin L."/>
            <person name="Palumbo A.V."/>
            <person name="Elias D.A."/>
        </authorList>
    </citation>
    <scope>NUCLEOTIDE SEQUENCE [LARGE SCALE GENOMIC DNA]</scope>
    <source>
        <strain evidence="1 2">Walvis Bay</strain>
    </source>
</reference>
<evidence type="ECO:0000313" key="2">
    <source>
        <dbReference type="Proteomes" id="UP000007844"/>
    </source>
</evidence>
<sequence length="310" mass="33780">MAQDVRTRYGTLLGATFAVFHDNGSPSEIWPGQASPLETPLGRLVPQHTGEDLRKPRVEPVTFHPDGTLRSLPLETQTRVSTPLGEIPAELVSFHPSGTVRRVFPLNGKLSGPWTWEDEQRLAEPLALKTPAGRVEARLICVHFHPSGALRSLTLWRGEEVEVDSPLGRVKARLGLAFHENGALRSLEPAEPLAVPTPIGTLRAFDSDALGVSGDANSLVFAPDGKLEELASVDCAVAVSCGGQGRRFAPGKRQNLCEENVIDPVPLHLRFESGLVRIGDDEAFELDRCTFRVERQIFALFSDFQGARGC</sequence>
<keyword evidence="2" id="KW-1185">Reference proteome</keyword>
<proteinExistence type="predicted"/>
<evidence type="ECO:0000313" key="1">
    <source>
        <dbReference type="EMBL" id="EGJ50925.1"/>
    </source>
</evidence>
<name>F3YZX0_DESAF</name>
<dbReference type="RefSeq" id="WP_014260619.1">
    <property type="nucleotide sequence ID" value="NC_016629.1"/>
</dbReference>
<dbReference type="AlphaFoldDB" id="F3YZX0"/>
<dbReference type="KEGG" id="daf:Desaf_2606"/>
<dbReference type="STRING" id="690850.Desaf_2606"/>
<dbReference type="Proteomes" id="UP000007844">
    <property type="component" value="Chromosome"/>
</dbReference>
<accession>F3YZX0</accession>
<dbReference type="HOGENOM" id="CLU_065973_0_0_7"/>
<organism evidence="1 2">
    <name type="scientific">Desulfocurvibacter africanus subsp. africanus str. Walvis Bay</name>
    <dbReference type="NCBI Taxonomy" id="690850"/>
    <lineage>
        <taxon>Bacteria</taxon>
        <taxon>Pseudomonadati</taxon>
        <taxon>Thermodesulfobacteriota</taxon>
        <taxon>Desulfovibrionia</taxon>
        <taxon>Desulfovibrionales</taxon>
        <taxon>Desulfovibrionaceae</taxon>
        <taxon>Desulfocurvibacter</taxon>
    </lineage>
</organism>
<protein>
    <submittedName>
        <fullName evidence="1">Uncharacterized protein</fullName>
    </submittedName>
</protein>